<dbReference type="GO" id="GO:0016787">
    <property type="term" value="F:hydrolase activity"/>
    <property type="evidence" value="ECO:0007669"/>
    <property type="project" value="UniProtKB-KW"/>
</dbReference>
<dbReference type="Gene3D" id="3.40.50.1820">
    <property type="entry name" value="alpha/beta hydrolase"/>
    <property type="match status" value="1"/>
</dbReference>
<protein>
    <submittedName>
        <fullName evidence="2">Dienelactone hydrolase family protein</fullName>
    </submittedName>
</protein>
<dbReference type="Pfam" id="PF20408">
    <property type="entry name" value="Abhydrolase_11"/>
    <property type="match status" value="1"/>
</dbReference>
<evidence type="ECO:0000259" key="1">
    <source>
        <dbReference type="Pfam" id="PF20408"/>
    </source>
</evidence>
<dbReference type="AlphaFoldDB" id="A0A934WNL8"/>
<evidence type="ECO:0000313" key="2">
    <source>
        <dbReference type="EMBL" id="MBK6007698.1"/>
    </source>
</evidence>
<dbReference type="EMBL" id="JAEPWM010000007">
    <property type="protein sequence ID" value="MBK6007698.1"/>
    <property type="molecule type" value="Genomic_DNA"/>
</dbReference>
<keyword evidence="3" id="KW-1185">Reference proteome</keyword>
<dbReference type="Proteomes" id="UP000630528">
    <property type="component" value="Unassembled WGS sequence"/>
</dbReference>
<dbReference type="RefSeq" id="WP_201173702.1">
    <property type="nucleotide sequence ID" value="NZ_JAEPWM010000007.1"/>
</dbReference>
<organism evidence="2 3">
    <name type="scientific">Ramlibacter ginsenosidimutans</name>
    <dbReference type="NCBI Taxonomy" id="502333"/>
    <lineage>
        <taxon>Bacteria</taxon>
        <taxon>Pseudomonadati</taxon>
        <taxon>Pseudomonadota</taxon>
        <taxon>Betaproteobacteria</taxon>
        <taxon>Burkholderiales</taxon>
        <taxon>Comamonadaceae</taxon>
        <taxon>Ramlibacter</taxon>
    </lineage>
</organism>
<reference evidence="2" key="1">
    <citation type="journal article" date="2012" name="J. Microbiol. Biotechnol.">
        <title>Ramlibacter ginsenosidimutans sp. nov., with ginsenoside-converting activity.</title>
        <authorList>
            <person name="Wang L."/>
            <person name="An D.S."/>
            <person name="Kim S.G."/>
            <person name="Jin F.X."/>
            <person name="Kim S.C."/>
            <person name="Lee S.T."/>
            <person name="Im W.T."/>
        </authorList>
    </citation>
    <scope>NUCLEOTIDE SEQUENCE</scope>
    <source>
        <strain evidence="2">KACC 17527</strain>
    </source>
</reference>
<dbReference type="InterPro" id="IPR046879">
    <property type="entry name" value="KANL3/Tex30_Abhydrolase"/>
</dbReference>
<gene>
    <name evidence="2" type="ORF">JJB11_16480</name>
</gene>
<dbReference type="SUPFAM" id="SSF53474">
    <property type="entry name" value="alpha/beta-Hydrolases"/>
    <property type="match status" value="1"/>
</dbReference>
<comment type="caution">
    <text evidence="2">The sequence shown here is derived from an EMBL/GenBank/DDBJ whole genome shotgun (WGS) entry which is preliminary data.</text>
</comment>
<dbReference type="InterPro" id="IPR050261">
    <property type="entry name" value="FrsA_esterase"/>
</dbReference>
<proteinExistence type="predicted"/>
<feature type="domain" description="KANL3/Tex30 alpha/beta hydrolase-like" evidence="1">
    <location>
        <begin position="34"/>
        <end position="202"/>
    </location>
</feature>
<dbReference type="PANTHER" id="PTHR22946">
    <property type="entry name" value="DIENELACTONE HYDROLASE DOMAIN-CONTAINING PROTEIN-RELATED"/>
    <property type="match status" value="1"/>
</dbReference>
<evidence type="ECO:0000313" key="3">
    <source>
        <dbReference type="Proteomes" id="UP000630528"/>
    </source>
</evidence>
<name>A0A934WNL8_9BURK</name>
<dbReference type="InterPro" id="IPR029058">
    <property type="entry name" value="AB_hydrolase_fold"/>
</dbReference>
<keyword evidence="2" id="KW-0378">Hydrolase</keyword>
<accession>A0A934WNL8</accession>
<sequence length="232" mass="24466">MNSVSTTPVLQEVRIPLAAGSLAGDLGLPQHPRGLVLFAHGSGSGRHSARNRQVAARLQQAGVATLLFDLLTPQEEQVDLRTREHRFDIALLTRRLESAAEWTRSDPRLHELPLGFFGASTGSAAALIAAAQLGRRVSAVVSRGGRPGLAGPAALAAVTAPTLLIVGGADQGVLEENEEALRHLRCASDLEIVPGASHLFEEAGALERVAELASDWFTRHLASVAHSARDPA</sequence>
<reference evidence="2" key="2">
    <citation type="submission" date="2021-01" db="EMBL/GenBank/DDBJ databases">
        <authorList>
            <person name="Kang M."/>
        </authorList>
    </citation>
    <scope>NUCLEOTIDE SEQUENCE</scope>
    <source>
        <strain evidence="2">KACC 17527</strain>
    </source>
</reference>